<comment type="caution">
    <text evidence="1">The sequence shown here is derived from an EMBL/GenBank/DDBJ whole genome shotgun (WGS) entry which is preliminary data.</text>
</comment>
<organism evidence="1 2">
    <name type="scientific">Methylobacterium isbiliense</name>
    <dbReference type="NCBI Taxonomy" id="315478"/>
    <lineage>
        <taxon>Bacteria</taxon>
        <taxon>Pseudomonadati</taxon>
        <taxon>Pseudomonadota</taxon>
        <taxon>Alphaproteobacteria</taxon>
        <taxon>Hyphomicrobiales</taxon>
        <taxon>Methylobacteriaceae</taxon>
        <taxon>Methylobacterium</taxon>
    </lineage>
</organism>
<reference evidence="1" key="1">
    <citation type="journal article" date="2021" name="Front. Microbiol.">
        <title>Comprehensive Comparative Genomics and Phenotyping of Methylobacterium Species.</title>
        <authorList>
            <person name="Alessa O."/>
            <person name="Ogura Y."/>
            <person name="Fujitani Y."/>
            <person name="Takami H."/>
            <person name="Hayashi T."/>
            <person name="Sahin N."/>
            <person name="Tani A."/>
        </authorList>
    </citation>
    <scope>NUCLEOTIDE SEQUENCE</scope>
    <source>
        <strain evidence="1">DSM 17168</strain>
    </source>
</reference>
<reference evidence="1" key="2">
    <citation type="submission" date="2021-08" db="EMBL/GenBank/DDBJ databases">
        <authorList>
            <person name="Tani A."/>
            <person name="Ola A."/>
            <person name="Ogura Y."/>
            <person name="Katsura K."/>
            <person name="Hayashi T."/>
        </authorList>
    </citation>
    <scope>NUCLEOTIDE SEQUENCE</scope>
    <source>
        <strain evidence="1">DSM 17168</strain>
    </source>
</reference>
<keyword evidence="2" id="KW-1185">Reference proteome</keyword>
<sequence>MSGAAEPPLLPSEWCAVAESAAANLGLGRDLPKLSAEHWQKVLAAVEARMRLKGADLPANWREQLSRQAGRSEAIPNAASRPQSASVRVLDGRMSDVDSLVARYVREAHTIASAMRMVPASEPTDRVLEWAQIVKQHADTMPDGQGPALLARIARRLRDLAASAAKEDDQREHILQLLALRLDDKPTLG</sequence>
<dbReference type="EMBL" id="BPQQ01000049">
    <property type="protein sequence ID" value="GJE02178.1"/>
    <property type="molecule type" value="Genomic_DNA"/>
</dbReference>
<accession>A0ABQ4SKA7</accession>
<evidence type="ECO:0000313" key="2">
    <source>
        <dbReference type="Proteomes" id="UP001055153"/>
    </source>
</evidence>
<evidence type="ECO:0000313" key="1">
    <source>
        <dbReference type="EMBL" id="GJE02178.1"/>
    </source>
</evidence>
<gene>
    <name evidence="1" type="ORF">GMJLKIPL_4122</name>
</gene>
<dbReference type="RefSeq" id="WP_238237669.1">
    <property type="nucleotide sequence ID" value="NZ_BPQQ01000049.1"/>
</dbReference>
<proteinExistence type="predicted"/>
<dbReference type="Proteomes" id="UP001055153">
    <property type="component" value="Unassembled WGS sequence"/>
</dbReference>
<protein>
    <submittedName>
        <fullName evidence="1">Uncharacterized protein</fullName>
    </submittedName>
</protein>
<name>A0ABQ4SKA7_9HYPH</name>